<protein>
    <submittedName>
        <fullName evidence="1">Uncharacterized protein</fullName>
    </submittedName>
</protein>
<reference evidence="1 2" key="1">
    <citation type="journal article" date="2016" name="Front. Microbiol.">
        <title>Comparative Genomics Analysis of Streptomyces Species Reveals Their Adaptation to the Marine Environment and Their Diversity at the Genomic Level.</title>
        <authorList>
            <person name="Tian X."/>
            <person name="Zhang Z."/>
            <person name="Yang T."/>
            <person name="Chen M."/>
            <person name="Li J."/>
            <person name="Chen F."/>
            <person name="Yang J."/>
            <person name="Li W."/>
            <person name="Zhang B."/>
            <person name="Zhang Z."/>
            <person name="Wu J."/>
            <person name="Zhang C."/>
            <person name="Long L."/>
            <person name="Xiao J."/>
        </authorList>
    </citation>
    <scope>NUCLEOTIDE SEQUENCE [LARGE SCALE GENOMIC DNA]</scope>
    <source>
        <strain evidence="1 2">SCSIO 10429</strain>
    </source>
</reference>
<comment type="caution">
    <text evidence="1">The sequence shown here is derived from an EMBL/GenBank/DDBJ whole genome shotgun (WGS) entry which is preliminary data.</text>
</comment>
<gene>
    <name evidence="1" type="ORF">AN218_00065</name>
</gene>
<keyword evidence="2" id="KW-1185">Reference proteome</keyword>
<evidence type="ECO:0000313" key="2">
    <source>
        <dbReference type="Proteomes" id="UP000176005"/>
    </source>
</evidence>
<sequence length="70" mass="7537">MSDCPYCGWPDDEPVQGVSRHPTAEGVLAWTRCACGSLQARVLTAGTVRIVTRGKPADGRPQDERRGAAR</sequence>
<dbReference type="Proteomes" id="UP000176005">
    <property type="component" value="Unassembled WGS sequence"/>
</dbReference>
<dbReference type="RefSeq" id="WP_070014363.1">
    <property type="nucleotide sequence ID" value="NZ_LJGW01000008.1"/>
</dbReference>
<evidence type="ECO:0000313" key="1">
    <source>
        <dbReference type="EMBL" id="OEV14259.1"/>
    </source>
</evidence>
<dbReference type="AlphaFoldDB" id="A0A1E7LDF8"/>
<name>A0A1E7LDF8_9ACTN</name>
<dbReference type="EMBL" id="LJGW01000008">
    <property type="protein sequence ID" value="OEV14259.1"/>
    <property type="molecule type" value="Genomic_DNA"/>
</dbReference>
<proteinExistence type="predicted"/>
<accession>A0A1E7LDF8</accession>
<organism evidence="1 2">
    <name type="scientific">Streptomyces nanshensis</name>
    <dbReference type="NCBI Taxonomy" id="518642"/>
    <lineage>
        <taxon>Bacteria</taxon>
        <taxon>Bacillati</taxon>
        <taxon>Actinomycetota</taxon>
        <taxon>Actinomycetes</taxon>
        <taxon>Kitasatosporales</taxon>
        <taxon>Streptomycetaceae</taxon>
        <taxon>Streptomyces</taxon>
    </lineage>
</organism>